<dbReference type="Gene3D" id="1.10.287.470">
    <property type="entry name" value="Helix hairpin bin"/>
    <property type="match status" value="1"/>
</dbReference>
<dbReference type="GO" id="GO:1990281">
    <property type="term" value="C:efflux pump complex"/>
    <property type="evidence" value="ECO:0007669"/>
    <property type="project" value="TreeGrafter"/>
</dbReference>
<dbReference type="PANTHER" id="PTHR30469">
    <property type="entry name" value="MULTIDRUG RESISTANCE PROTEIN MDTA"/>
    <property type="match status" value="1"/>
</dbReference>
<dbReference type="Gene3D" id="2.40.30.170">
    <property type="match status" value="1"/>
</dbReference>
<dbReference type="PANTHER" id="PTHR30469:SF11">
    <property type="entry name" value="BLL4320 PROTEIN"/>
    <property type="match status" value="1"/>
</dbReference>
<dbReference type="InterPro" id="IPR058625">
    <property type="entry name" value="MdtA-like_BSH"/>
</dbReference>
<dbReference type="GO" id="GO:0015562">
    <property type="term" value="F:efflux transmembrane transporter activity"/>
    <property type="evidence" value="ECO:0007669"/>
    <property type="project" value="TreeGrafter"/>
</dbReference>
<dbReference type="EMBL" id="RWKW01000048">
    <property type="protein sequence ID" value="RST85824.1"/>
    <property type="molecule type" value="Genomic_DNA"/>
</dbReference>
<dbReference type="SUPFAM" id="SSF111369">
    <property type="entry name" value="HlyD-like secretion proteins"/>
    <property type="match status" value="1"/>
</dbReference>
<dbReference type="Pfam" id="PF25917">
    <property type="entry name" value="BSH_RND"/>
    <property type="match status" value="1"/>
</dbReference>
<reference evidence="5 6" key="1">
    <citation type="submission" date="2018-12" db="EMBL/GenBank/DDBJ databases">
        <title>Mesorhizobium carbonis sp. nov., isolated from coal mine water.</title>
        <authorList>
            <person name="Xin W."/>
            <person name="Xu Z."/>
            <person name="Xiang F."/>
            <person name="Zhang J."/>
            <person name="Xi L."/>
            <person name="Liu J."/>
        </authorList>
    </citation>
    <scope>NUCLEOTIDE SEQUENCE [LARGE SCALE GENOMIC DNA]</scope>
    <source>
        <strain evidence="5 6">B2.3</strain>
    </source>
</reference>
<evidence type="ECO:0000313" key="6">
    <source>
        <dbReference type="Proteomes" id="UP000278398"/>
    </source>
</evidence>
<sequence length="393" mass="41516">MSIWKQAALTLVVLVAAFIGWLQFYPGASDSLARLGIRNVPFAPDASPAGNGQAAQGGNRGGGGFGGQQSAVIAEPVLELTINDRLTAIGTGRAVRSVAVTPFTNGRLTELLVESGATVEQGQVIARLDSEAERIALDRAQVSVRDAQARVERFQALRNSAAATAVQLTDAEVQLDNARLALRDAELALERRSIEAPIGGVVGILPITAGNYVTSQTEIATIDDRSEILVDFWVPERFAGMITVGSSLTAASVARPGEVFQGNVSAVDNRIETDSRTLRVQARLPNSNDRLRAGMAFEVGMRFPGDTYPAVDPLAVQWGTDGAYVWAIRSGRAERIPVRIIQRNTDSVLVDASLTLQDTVVTEGLHVVREGAEVRIAGGGSEAPQSLPVAGGS</sequence>
<feature type="domain" description="Multidrug resistance protein MdtA-like barrel-sandwich hybrid" evidence="3">
    <location>
        <begin position="96"/>
        <end position="218"/>
    </location>
</feature>
<feature type="coiled-coil region" evidence="2">
    <location>
        <begin position="137"/>
        <end position="188"/>
    </location>
</feature>
<keyword evidence="6" id="KW-1185">Reference proteome</keyword>
<feature type="domain" description="CusB-like beta-barrel" evidence="4">
    <location>
        <begin position="231"/>
        <end position="300"/>
    </location>
</feature>
<comment type="similarity">
    <text evidence="1">Belongs to the membrane fusion protein (MFP) (TC 8.A.1) family.</text>
</comment>
<evidence type="ECO:0000259" key="4">
    <source>
        <dbReference type="Pfam" id="PF25954"/>
    </source>
</evidence>
<dbReference type="InterPro" id="IPR058792">
    <property type="entry name" value="Beta-barrel_RND_2"/>
</dbReference>
<comment type="caution">
    <text evidence="5">The sequence shown here is derived from an EMBL/GenBank/DDBJ whole genome shotgun (WGS) entry which is preliminary data.</text>
</comment>
<evidence type="ECO:0000256" key="1">
    <source>
        <dbReference type="ARBA" id="ARBA00009477"/>
    </source>
</evidence>
<dbReference type="FunFam" id="2.40.30.170:FF:000010">
    <property type="entry name" value="Efflux RND transporter periplasmic adaptor subunit"/>
    <property type="match status" value="1"/>
</dbReference>
<evidence type="ECO:0000313" key="5">
    <source>
        <dbReference type="EMBL" id="RST85824.1"/>
    </source>
</evidence>
<name>A0A3R9Y7E8_9HYPH</name>
<dbReference type="Proteomes" id="UP000278398">
    <property type="component" value="Unassembled WGS sequence"/>
</dbReference>
<dbReference type="NCBIfam" id="TIGR01730">
    <property type="entry name" value="RND_mfp"/>
    <property type="match status" value="1"/>
</dbReference>
<dbReference type="Gene3D" id="2.40.420.20">
    <property type="match status" value="1"/>
</dbReference>
<protein>
    <submittedName>
        <fullName evidence="5">Efflux RND transporter periplasmic adaptor subunit</fullName>
    </submittedName>
</protein>
<dbReference type="InterPro" id="IPR006143">
    <property type="entry name" value="RND_pump_MFP"/>
</dbReference>
<accession>A0A3R9Y7E8</accession>
<evidence type="ECO:0000259" key="3">
    <source>
        <dbReference type="Pfam" id="PF25917"/>
    </source>
</evidence>
<evidence type="ECO:0000256" key="2">
    <source>
        <dbReference type="SAM" id="Coils"/>
    </source>
</evidence>
<dbReference type="Gene3D" id="2.40.50.100">
    <property type="match status" value="1"/>
</dbReference>
<dbReference type="Pfam" id="PF25954">
    <property type="entry name" value="Beta-barrel_RND_2"/>
    <property type="match status" value="1"/>
</dbReference>
<dbReference type="RefSeq" id="WP_126700540.1">
    <property type="nucleotide sequence ID" value="NZ_RWKW01000048.1"/>
</dbReference>
<dbReference type="OrthoDB" id="9806939at2"/>
<proteinExistence type="inferred from homology"/>
<organism evidence="5 6">
    <name type="scientific">Aquibium carbonis</name>
    <dbReference type="NCBI Taxonomy" id="2495581"/>
    <lineage>
        <taxon>Bacteria</taxon>
        <taxon>Pseudomonadati</taxon>
        <taxon>Pseudomonadota</taxon>
        <taxon>Alphaproteobacteria</taxon>
        <taxon>Hyphomicrobiales</taxon>
        <taxon>Phyllobacteriaceae</taxon>
        <taxon>Aquibium</taxon>
    </lineage>
</organism>
<dbReference type="AlphaFoldDB" id="A0A3R9Y7E8"/>
<keyword evidence="2" id="KW-0175">Coiled coil</keyword>
<gene>
    <name evidence="5" type="ORF">EJC49_13910</name>
</gene>